<dbReference type="GO" id="GO:0016987">
    <property type="term" value="F:sigma factor activity"/>
    <property type="evidence" value="ECO:0007669"/>
    <property type="project" value="UniProtKB-KW"/>
</dbReference>
<dbReference type="InterPro" id="IPR007627">
    <property type="entry name" value="RNA_pol_sigma70_r2"/>
</dbReference>
<dbReference type="InterPro" id="IPR013249">
    <property type="entry name" value="RNA_pol_sigma70_r4_t2"/>
</dbReference>
<dbReference type="InterPro" id="IPR036388">
    <property type="entry name" value="WH-like_DNA-bd_sf"/>
</dbReference>
<dbReference type="Gene3D" id="1.10.10.10">
    <property type="entry name" value="Winged helix-like DNA-binding domain superfamily/Winged helix DNA-binding domain"/>
    <property type="match status" value="1"/>
</dbReference>
<accession>A0A5K7X3X7</accession>
<comment type="similarity">
    <text evidence="1">Belongs to the sigma-70 factor family. ECF subfamily.</text>
</comment>
<evidence type="ECO:0000259" key="7">
    <source>
        <dbReference type="Pfam" id="PF04542"/>
    </source>
</evidence>
<dbReference type="PANTHER" id="PTHR43133:SF8">
    <property type="entry name" value="RNA POLYMERASE SIGMA FACTOR HI_1459-RELATED"/>
    <property type="match status" value="1"/>
</dbReference>
<dbReference type="InterPro" id="IPR013325">
    <property type="entry name" value="RNA_pol_sigma_r2"/>
</dbReference>
<dbReference type="Proteomes" id="UP000326837">
    <property type="component" value="Chromosome"/>
</dbReference>
<keyword evidence="4" id="KW-0238">DNA-binding</keyword>
<dbReference type="KEGG" id="lpav:PLANPX_0144"/>
<feature type="compositionally biased region" description="Basic and acidic residues" evidence="6">
    <location>
        <begin position="77"/>
        <end position="86"/>
    </location>
</feature>
<evidence type="ECO:0000259" key="8">
    <source>
        <dbReference type="Pfam" id="PF08281"/>
    </source>
</evidence>
<dbReference type="SUPFAM" id="SSF88659">
    <property type="entry name" value="Sigma3 and sigma4 domains of RNA polymerase sigma factors"/>
    <property type="match status" value="1"/>
</dbReference>
<gene>
    <name evidence="9" type="ORF">PLANPX_0144</name>
</gene>
<evidence type="ECO:0000256" key="1">
    <source>
        <dbReference type="ARBA" id="ARBA00010641"/>
    </source>
</evidence>
<keyword evidence="2" id="KW-0805">Transcription regulation</keyword>
<dbReference type="InterPro" id="IPR014284">
    <property type="entry name" value="RNA_pol_sigma-70_dom"/>
</dbReference>
<dbReference type="Pfam" id="PF04542">
    <property type="entry name" value="Sigma70_r2"/>
    <property type="match status" value="1"/>
</dbReference>
<keyword evidence="3" id="KW-0731">Sigma factor</keyword>
<dbReference type="EMBL" id="AP021861">
    <property type="protein sequence ID" value="BBO30532.1"/>
    <property type="molecule type" value="Genomic_DNA"/>
</dbReference>
<dbReference type="InterPro" id="IPR039425">
    <property type="entry name" value="RNA_pol_sigma-70-like"/>
</dbReference>
<organism evidence="9 10">
    <name type="scientific">Lacipirellula parvula</name>
    <dbReference type="NCBI Taxonomy" id="2650471"/>
    <lineage>
        <taxon>Bacteria</taxon>
        <taxon>Pseudomonadati</taxon>
        <taxon>Planctomycetota</taxon>
        <taxon>Planctomycetia</taxon>
        <taxon>Pirellulales</taxon>
        <taxon>Lacipirellulaceae</taxon>
        <taxon>Lacipirellula</taxon>
    </lineage>
</organism>
<dbReference type="Pfam" id="PF08281">
    <property type="entry name" value="Sigma70_r4_2"/>
    <property type="match status" value="1"/>
</dbReference>
<evidence type="ECO:0000256" key="2">
    <source>
        <dbReference type="ARBA" id="ARBA00023015"/>
    </source>
</evidence>
<name>A0A5K7X3X7_9BACT</name>
<dbReference type="PANTHER" id="PTHR43133">
    <property type="entry name" value="RNA POLYMERASE ECF-TYPE SIGMA FACTO"/>
    <property type="match status" value="1"/>
</dbReference>
<evidence type="ECO:0000313" key="10">
    <source>
        <dbReference type="Proteomes" id="UP000326837"/>
    </source>
</evidence>
<dbReference type="SUPFAM" id="SSF88946">
    <property type="entry name" value="Sigma2 domain of RNA polymerase sigma factors"/>
    <property type="match status" value="1"/>
</dbReference>
<evidence type="ECO:0000256" key="5">
    <source>
        <dbReference type="ARBA" id="ARBA00023163"/>
    </source>
</evidence>
<feature type="region of interest" description="Disordered" evidence="6">
    <location>
        <begin position="70"/>
        <end position="99"/>
    </location>
</feature>
<keyword evidence="5" id="KW-0804">Transcription</keyword>
<dbReference type="GO" id="GO:0006352">
    <property type="term" value="P:DNA-templated transcription initiation"/>
    <property type="evidence" value="ECO:0007669"/>
    <property type="project" value="InterPro"/>
</dbReference>
<dbReference type="GO" id="GO:0003677">
    <property type="term" value="F:DNA binding"/>
    <property type="evidence" value="ECO:0007669"/>
    <property type="project" value="UniProtKB-KW"/>
</dbReference>
<feature type="domain" description="RNA polymerase sigma-70 region 2" evidence="7">
    <location>
        <begin position="24"/>
        <end position="74"/>
    </location>
</feature>
<reference evidence="10" key="1">
    <citation type="submission" date="2019-10" db="EMBL/GenBank/DDBJ databases">
        <title>Lacipirellula parvula gen. nov., sp. nov., representing a lineage of planctomycetes widespread in freshwater anoxic habitats, and description of the family Lacipirellulaceae.</title>
        <authorList>
            <person name="Dedysh S.N."/>
            <person name="Kulichevskaya I.S."/>
            <person name="Beletsky A.V."/>
            <person name="Rakitin A.L."/>
            <person name="Mardanov A.V."/>
            <person name="Ivanova A.A."/>
            <person name="Saltykova V.X."/>
            <person name="Rijpstra W.I.C."/>
            <person name="Sinninghe Damste J.S."/>
            <person name="Ravin N.V."/>
        </authorList>
    </citation>
    <scope>NUCLEOTIDE SEQUENCE [LARGE SCALE GENOMIC DNA]</scope>
    <source>
        <strain evidence="10">PX69</strain>
    </source>
</reference>
<sequence length="160" mass="17577">MPSVDATLIAEMLDRHAAALALYARQWTAAADDCVQEALVELARQPTAPDNPAAWLYRVVRNRALNAMRSERRRTAHEHSAAEVRAARPTPTTDPADAAGLNDALATLEPTAREIVVLRVWGGLAWQEIAELVGGSKSSAQRTYTQALEQLRNHWEPQSC</sequence>
<proteinExistence type="inferred from homology"/>
<evidence type="ECO:0000256" key="6">
    <source>
        <dbReference type="SAM" id="MobiDB-lite"/>
    </source>
</evidence>
<evidence type="ECO:0000256" key="4">
    <source>
        <dbReference type="ARBA" id="ARBA00023125"/>
    </source>
</evidence>
<dbReference type="NCBIfam" id="TIGR02937">
    <property type="entry name" value="sigma70-ECF"/>
    <property type="match status" value="1"/>
</dbReference>
<feature type="domain" description="RNA polymerase sigma factor 70 region 4 type 2" evidence="8">
    <location>
        <begin position="102"/>
        <end position="151"/>
    </location>
</feature>
<protein>
    <submittedName>
        <fullName evidence="9">RNA polymerase ECF-type sigma factor</fullName>
    </submittedName>
</protein>
<dbReference type="RefSeq" id="WP_152096859.1">
    <property type="nucleotide sequence ID" value="NZ_AP021861.1"/>
</dbReference>
<keyword evidence="10" id="KW-1185">Reference proteome</keyword>
<dbReference type="AlphaFoldDB" id="A0A5K7X3X7"/>
<dbReference type="Gene3D" id="1.10.1740.10">
    <property type="match status" value="1"/>
</dbReference>
<evidence type="ECO:0000256" key="3">
    <source>
        <dbReference type="ARBA" id="ARBA00023082"/>
    </source>
</evidence>
<dbReference type="InterPro" id="IPR013324">
    <property type="entry name" value="RNA_pol_sigma_r3/r4-like"/>
</dbReference>
<evidence type="ECO:0000313" key="9">
    <source>
        <dbReference type="EMBL" id="BBO30532.1"/>
    </source>
</evidence>